<name>A0A8S4PUZ3_OWEFU</name>
<dbReference type="Gene3D" id="1.10.510.10">
    <property type="entry name" value="Transferase(Phosphotransferase) domain 1"/>
    <property type="match status" value="1"/>
</dbReference>
<dbReference type="InterPro" id="IPR018297">
    <property type="entry name" value="A/G_cyclase_CS"/>
</dbReference>
<dbReference type="Pfam" id="PF00211">
    <property type="entry name" value="Guanylate_cyc"/>
    <property type="match status" value="1"/>
</dbReference>
<feature type="domain" description="Protein kinase" evidence="19">
    <location>
        <begin position="526"/>
        <end position="811"/>
    </location>
</feature>
<dbReference type="InterPro" id="IPR001054">
    <property type="entry name" value="A/G_cyclase"/>
</dbReference>
<dbReference type="AlphaFoldDB" id="A0A8S4PUZ3"/>
<evidence type="ECO:0000256" key="18">
    <source>
        <dbReference type="SAM" id="SignalP"/>
    </source>
</evidence>
<dbReference type="SMART" id="SM00044">
    <property type="entry name" value="CYCc"/>
    <property type="match status" value="1"/>
</dbReference>
<keyword evidence="7 17" id="KW-1133">Transmembrane helix</keyword>
<dbReference type="GO" id="GO:0004383">
    <property type="term" value="F:guanylate cyclase activity"/>
    <property type="evidence" value="ECO:0007669"/>
    <property type="project" value="UniProtKB-EC"/>
</dbReference>
<evidence type="ECO:0000256" key="5">
    <source>
        <dbReference type="ARBA" id="ARBA00022729"/>
    </source>
</evidence>
<evidence type="ECO:0000256" key="11">
    <source>
        <dbReference type="ARBA" id="ARBA00023180"/>
    </source>
</evidence>
<evidence type="ECO:0000313" key="21">
    <source>
        <dbReference type="EMBL" id="CAH1795400.1"/>
    </source>
</evidence>
<dbReference type="EMBL" id="CAIIXF020000009">
    <property type="protein sequence ID" value="CAH1795400.1"/>
    <property type="molecule type" value="Genomic_DNA"/>
</dbReference>
<evidence type="ECO:0000256" key="16">
    <source>
        <dbReference type="SAM" id="MobiDB-lite"/>
    </source>
</evidence>
<dbReference type="GO" id="GO:0001653">
    <property type="term" value="F:peptide receptor activity"/>
    <property type="evidence" value="ECO:0007669"/>
    <property type="project" value="TreeGrafter"/>
</dbReference>
<organism evidence="21 22">
    <name type="scientific">Owenia fusiformis</name>
    <name type="common">Polychaete worm</name>
    <dbReference type="NCBI Taxonomy" id="6347"/>
    <lineage>
        <taxon>Eukaryota</taxon>
        <taxon>Metazoa</taxon>
        <taxon>Spiralia</taxon>
        <taxon>Lophotrochozoa</taxon>
        <taxon>Annelida</taxon>
        <taxon>Polychaeta</taxon>
        <taxon>Sedentaria</taxon>
        <taxon>Canalipalpata</taxon>
        <taxon>Sabellida</taxon>
        <taxon>Oweniida</taxon>
        <taxon>Oweniidae</taxon>
        <taxon>Owenia</taxon>
    </lineage>
</organism>
<feature type="transmembrane region" description="Helical" evidence="17">
    <location>
        <begin position="973"/>
        <end position="995"/>
    </location>
</feature>
<keyword evidence="12 14" id="KW-0456">Lyase</keyword>
<comment type="subcellular location">
    <subcellularLocation>
        <location evidence="2">Membrane</location>
        <topology evidence="2">Single-pass type I membrane protein</topology>
    </subcellularLocation>
</comment>
<dbReference type="Gene3D" id="3.40.50.2300">
    <property type="match status" value="2"/>
</dbReference>
<feature type="domain" description="Guanylate cyclase" evidence="20">
    <location>
        <begin position="882"/>
        <end position="1012"/>
    </location>
</feature>
<evidence type="ECO:0000256" key="15">
    <source>
        <dbReference type="RuleBase" id="RU003431"/>
    </source>
</evidence>
<evidence type="ECO:0000256" key="14">
    <source>
        <dbReference type="RuleBase" id="RU000405"/>
    </source>
</evidence>
<keyword evidence="6" id="KW-0547">Nucleotide-binding</keyword>
<evidence type="ECO:0000259" key="20">
    <source>
        <dbReference type="PROSITE" id="PS50125"/>
    </source>
</evidence>
<evidence type="ECO:0000256" key="12">
    <source>
        <dbReference type="ARBA" id="ARBA00023239"/>
    </source>
</evidence>
<dbReference type="CDD" id="cd07302">
    <property type="entry name" value="CHD"/>
    <property type="match status" value="1"/>
</dbReference>
<dbReference type="GO" id="GO:0004672">
    <property type="term" value="F:protein kinase activity"/>
    <property type="evidence" value="ECO:0007669"/>
    <property type="project" value="InterPro"/>
</dbReference>
<dbReference type="InterPro" id="IPR011009">
    <property type="entry name" value="Kinase-like_dom_sf"/>
</dbReference>
<dbReference type="InterPro" id="IPR001828">
    <property type="entry name" value="ANF_lig-bd_rcpt"/>
</dbReference>
<feature type="compositionally biased region" description="Polar residues" evidence="16">
    <location>
        <begin position="1154"/>
        <end position="1165"/>
    </location>
</feature>
<feature type="chain" id="PRO_5035897361" description="Guanylate cyclase" evidence="18">
    <location>
        <begin position="21"/>
        <end position="1206"/>
    </location>
</feature>
<evidence type="ECO:0000313" key="22">
    <source>
        <dbReference type="Proteomes" id="UP000749559"/>
    </source>
</evidence>
<evidence type="ECO:0000256" key="8">
    <source>
        <dbReference type="ARBA" id="ARBA00023134"/>
    </source>
</evidence>
<feature type="signal peptide" evidence="18">
    <location>
        <begin position="1"/>
        <end position="20"/>
    </location>
</feature>
<dbReference type="Proteomes" id="UP000749559">
    <property type="component" value="Unassembled WGS sequence"/>
</dbReference>
<feature type="transmembrane region" description="Helical" evidence="17">
    <location>
        <begin position="468"/>
        <end position="492"/>
    </location>
</feature>
<evidence type="ECO:0000256" key="17">
    <source>
        <dbReference type="SAM" id="Phobius"/>
    </source>
</evidence>
<keyword evidence="10" id="KW-0675">Receptor</keyword>
<dbReference type="GO" id="GO:0035556">
    <property type="term" value="P:intracellular signal transduction"/>
    <property type="evidence" value="ECO:0007669"/>
    <property type="project" value="InterPro"/>
</dbReference>
<comment type="catalytic activity">
    <reaction evidence="1 15">
        <text>GTP = 3',5'-cyclic GMP + diphosphate</text>
        <dbReference type="Rhea" id="RHEA:13665"/>
        <dbReference type="ChEBI" id="CHEBI:33019"/>
        <dbReference type="ChEBI" id="CHEBI:37565"/>
        <dbReference type="ChEBI" id="CHEBI:57746"/>
        <dbReference type="EC" id="4.6.1.2"/>
    </reaction>
</comment>
<dbReference type="GO" id="GO:0005525">
    <property type="term" value="F:GTP binding"/>
    <property type="evidence" value="ECO:0007669"/>
    <property type="project" value="UniProtKB-KW"/>
</dbReference>
<comment type="caution">
    <text evidence="21">The sequence shown here is derived from an EMBL/GenBank/DDBJ whole genome shotgun (WGS) entry which is preliminary data.</text>
</comment>
<feature type="region of interest" description="Disordered" evidence="16">
    <location>
        <begin position="1094"/>
        <end position="1124"/>
    </location>
</feature>
<dbReference type="Pfam" id="PF07714">
    <property type="entry name" value="PK_Tyr_Ser-Thr"/>
    <property type="match status" value="1"/>
</dbReference>
<keyword evidence="5 18" id="KW-0732">Signal</keyword>
<protein>
    <recommendedName>
        <fullName evidence="3 15">Guanylate cyclase</fullName>
        <ecNumber evidence="3 15">4.6.1.2</ecNumber>
    </recommendedName>
</protein>
<dbReference type="InterPro" id="IPR011645">
    <property type="entry name" value="HNOB_dom_associated"/>
</dbReference>
<keyword evidence="9 17" id="KW-0472">Membrane</keyword>
<dbReference type="SUPFAM" id="SSF55073">
    <property type="entry name" value="Nucleotide cyclase"/>
    <property type="match status" value="1"/>
</dbReference>
<evidence type="ECO:0000256" key="10">
    <source>
        <dbReference type="ARBA" id="ARBA00023170"/>
    </source>
</evidence>
<dbReference type="GO" id="GO:0005524">
    <property type="term" value="F:ATP binding"/>
    <property type="evidence" value="ECO:0007669"/>
    <property type="project" value="InterPro"/>
</dbReference>
<keyword evidence="13 15" id="KW-0141">cGMP biosynthesis</keyword>
<evidence type="ECO:0000256" key="2">
    <source>
        <dbReference type="ARBA" id="ARBA00004479"/>
    </source>
</evidence>
<dbReference type="FunFam" id="3.30.70.1230:FF:000004">
    <property type="entry name" value="Guanylate cyclase"/>
    <property type="match status" value="1"/>
</dbReference>
<dbReference type="PRINTS" id="PR00255">
    <property type="entry name" value="NATPEPTIDER"/>
</dbReference>
<dbReference type="GO" id="GO:0005886">
    <property type="term" value="C:plasma membrane"/>
    <property type="evidence" value="ECO:0007669"/>
    <property type="project" value="TreeGrafter"/>
</dbReference>
<evidence type="ECO:0000256" key="9">
    <source>
        <dbReference type="ARBA" id="ARBA00023136"/>
    </source>
</evidence>
<dbReference type="InterPro" id="IPR028082">
    <property type="entry name" value="Peripla_BP_I"/>
</dbReference>
<keyword evidence="11" id="KW-0325">Glycoprotein</keyword>
<reference evidence="21" key="1">
    <citation type="submission" date="2022-03" db="EMBL/GenBank/DDBJ databases">
        <authorList>
            <person name="Martin C."/>
        </authorList>
    </citation>
    <scope>NUCLEOTIDE SEQUENCE</scope>
</reference>
<dbReference type="Pfam" id="PF07701">
    <property type="entry name" value="HNOBA"/>
    <property type="match status" value="1"/>
</dbReference>
<keyword evidence="4 17" id="KW-0812">Transmembrane</keyword>
<dbReference type="InterPro" id="IPR050401">
    <property type="entry name" value="Cyclic_nucleotide_synthase"/>
</dbReference>
<dbReference type="GO" id="GO:0007168">
    <property type="term" value="P:receptor guanylyl cyclase signaling pathway"/>
    <property type="evidence" value="ECO:0007669"/>
    <property type="project" value="TreeGrafter"/>
</dbReference>
<evidence type="ECO:0000256" key="13">
    <source>
        <dbReference type="ARBA" id="ARBA00023293"/>
    </source>
</evidence>
<dbReference type="SMART" id="SM00220">
    <property type="entry name" value="S_TKc"/>
    <property type="match status" value="1"/>
</dbReference>
<dbReference type="PROSITE" id="PS00452">
    <property type="entry name" value="GUANYLATE_CYCLASE_1"/>
    <property type="match status" value="1"/>
</dbReference>
<dbReference type="SUPFAM" id="SSF53822">
    <property type="entry name" value="Periplasmic binding protein-like I"/>
    <property type="match status" value="1"/>
</dbReference>
<dbReference type="OrthoDB" id="1890790at2759"/>
<keyword evidence="22" id="KW-1185">Reference proteome</keyword>
<evidence type="ECO:0000256" key="6">
    <source>
        <dbReference type="ARBA" id="ARBA00022741"/>
    </source>
</evidence>
<dbReference type="PROSITE" id="PS50011">
    <property type="entry name" value="PROTEIN_KINASE_DOM"/>
    <property type="match status" value="1"/>
</dbReference>
<dbReference type="CDD" id="cd14042">
    <property type="entry name" value="PK_GC-A_B"/>
    <property type="match status" value="1"/>
</dbReference>
<dbReference type="CDD" id="cd06370">
    <property type="entry name" value="PBP1_SAP_GC-like"/>
    <property type="match status" value="1"/>
</dbReference>
<gene>
    <name evidence="21" type="ORF">OFUS_LOCUS19945</name>
</gene>
<comment type="similarity">
    <text evidence="14">Belongs to the adenylyl cyclase class-4/guanylyl cyclase family.</text>
</comment>
<evidence type="ECO:0000256" key="7">
    <source>
        <dbReference type="ARBA" id="ARBA00022989"/>
    </source>
</evidence>
<proteinExistence type="inferred from homology"/>
<evidence type="ECO:0000256" key="3">
    <source>
        <dbReference type="ARBA" id="ARBA00012202"/>
    </source>
</evidence>
<evidence type="ECO:0000256" key="1">
    <source>
        <dbReference type="ARBA" id="ARBA00001436"/>
    </source>
</evidence>
<evidence type="ECO:0000259" key="19">
    <source>
        <dbReference type="PROSITE" id="PS50011"/>
    </source>
</evidence>
<dbReference type="InterPro" id="IPR001245">
    <property type="entry name" value="Ser-Thr/Tyr_kinase_cat_dom"/>
</dbReference>
<dbReference type="EC" id="4.6.1.2" evidence="3 15"/>
<dbReference type="InterPro" id="IPR000719">
    <property type="entry name" value="Prot_kinase_dom"/>
</dbReference>
<evidence type="ECO:0000256" key="4">
    <source>
        <dbReference type="ARBA" id="ARBA00022692"/>
    </source>
</evidence>
<dbReference type="InterPro" id="IPR029787">
    <property type="entry name" value="Nucleotide_cyclase"/>
</dbReference>
<dbReference type="SUPFAM" id="SSF56112">
    <property type="entry name" value="Protein kinase-like (PK-like)"/>
    <property type="match status" value="1"/>
</dbReference>
<feature type="region of interest" description="Disordered" evidence="16">
    <location>
        <begin position="1151"/>
        <end position="1206"/>
    </location>
</feature>
<dbReference type="FunFam" id="1.10.510.10:FF:000420">
    <property type="entry name" value="Guanylate cyclase"/>
    <property type="match status" value="1"/>
</dbReference>
<dbReference type="InterPro" id="IPR001170">
    <property type="entry name" value="ANPR/GUC"/>
</dbReference>
<dbReference type="Pfam" id="PF01094">
    <property type="entry name" value="ANF_receptor"/>
    <property type="match status" value="1"/>
</dbReference>
<dbReference type="PANTHER" id="PTHR11920">
    <property type="entry name" value="GUANYLYL CYCLASE"/>
    <property type="match status" value="1"/>
</dbReference>
<keyword evidence="8" id="KW-0342">GTP-binding</keyword>
<dbReference type="Gene3D" id="3.30.70.1230">
    <property type="entry name" value="Nucleotide cyclase"/>
    <property type="match status" value="1"/>
</dbReference>
<dbReference type="GO" id="GO:0004016">
    <property type="term" value="F:adenylate cyclase activity"/>
    <property type="evidence" value="ECO:0007669"/>
    <property type="project" value="TreeGrafter"/>
</dbReference>
<sequence>MRQSLTLTVFFNFLIRVLLGDVFRIGYIPAFERIGNYDPTEGRKVSGAITYAIEQINNSSEILANHTLEFIFKDNSADPLISIDALTELWQNDTIAFIGPEDTCRTEARIAAAWNLPMISFKCNDAEVSKKSTYPTFARTDPPNSRSAKSIIALMQHYHWSKFTLIVGNDVLMVQTAETLISLAHKNNITINDVVNYTEPYVPFVNDDQMPEIIQKTYLNTRIYVLIGIKTAFLDFVRNFNERGLTDTKEYAIIGVDDHRYNPKFTAGSFIRDIEDENMITNKTISAFRNVLQLTVSPPSNPNYTEWEDMVRSYLYKPPINFDPPSPQQIKMGLKIFITIYGAHLYDAIFLYARALDEHLKEGGGPRDGLAIWNRMVNRSYLSIQGHLVHMDSNGDAEANYTVLGLQPDNTIYQYGMLPVGSFLLTGVGNGLPIYREKIDLWEDDAEIPLDEPQCGFDGEKCKPLPDYTAHIIGGVFGGIIFIVLIVLLVLYRNWKYEQELASLIWKINFKDISMKHQHFLSAASIAADMNKSTASFASVNKAKSLQQIFTRVGVYKGSLVAVKWISKKHVEMTRSVKLELKQMRDLRHDNIVSFIGAVVDSPNICIVTEYCSKGSLQDIAENYDIKLDNMFLASLIADILKGMIYLHGSDIKSHGNLKSSNCLVDSRWVLKITDFGLHEFKGGENKQLTLGEHAQYRGGFLMDSSYDQLWTAPELLRMNKPPKMGTAKGDVYSFAIILYEMYGRSGPYGSCNMAPKEIIEKVIHSRSFRPDVSELECKEIVKDVIADCWEENPELRPDFKTLRDRLKPLQKGMKSNIFDNMIAIMEKYANHLEELVAERTSELAEEKKKTEALLHRMLPPSVANQLKRGEPVEPQTFDNVTIYFSDICGFTELSSTSKPLEVVDLLNDLYTLFDSIIRSYDVYKIETIGDAYMVVSGLPEKNGKHHAGEIASMSLHLLSAIKKFRIRHRPDVILRLRIGIHSGFVVAGVVGLTMPRYCLFGDTVNTASRMESNGEPLRIHVSKECNAVLEELGGYELEERGLVKMKGKGEQLTYWLIKENKEVRKRRITIQQETQPKTFQQEPFLMPTTTLKTNASSASVGQSQRSLNTVNENNKRNSTSSTKIYPMNENEHKEANGTVSDHQHIPEVVIRQPNESSNQGNVISDSKFKTEVVENDTESSKETIAMDYTPRGAMKRGSLSPPCGQ</sequence>
<accession>A0A8S4PUZ3</accession>
<dbReference type="PROSITE" id="PS50125">
    <property type="entry name" value="GUANYLATE_CYCLASE_2"/>
    <property type="match status" value="1"/>
</dbReference>
<dbReference type="PANTHER" id="PTHR11920:SF335">
    <property type="entry name" value="GUANYLATE CYCLASE"/>
    <property type="match status" value="1"/>
</dbReference>